<dbReference type="SUPFAM" id="SSF55347">
    <property type="entry name" value="Glyceraldehyde-3-phosphate dehydrogenase-like, C-terminal domain"/>
    <property type="match status" value="1"/>
</dbReference>
<accession>A0A9W8B3Q2</accession>
<dbReference type="Gene3D" id="3.40.50.720">
    <property type="entry name" value="NAD(P)-binding Rossmann-like Domain"/>
    <property type="match status" value="1"/>
</dbReference>
<evidence type="ECO:0000256" key="5">
    <source>
        <dbReference type="ARBA" id="ARBA00022605"/>
    </source>
</evidence>
<dbReference type="Pfam" id="PF02774">
    <property type="entry name" value="Semialdhyde_dhC"/>
    <property type="match status" value="1"/>
</dbReference>
<dbReference type="PROSITE" id="PS01103">
    <property type="entry name" value="ASD"/>
    <property type="match status" value="1"/>
</dbReference>
<dbReference type="CDD" id="cd18130">
    <property type="entry name" value="ASADH_C_arch_fung_like"/>
    <property type="match status" value="1"/>
</dbReference>
<keyword evidence="14" id="KW-1185">Reference proteome</keyword>
<dbReference type="FunFam" id="3.30.360.10:FF:000016">
    <property type="entry name" value="Probable aspartate-semialdehyde dehydrogenase"/>
    <property type="match status" value="1"/>
</dbReference>
<proteinExistence type="inferred from homology"/>
<dbReference type="PANTHER" id="PTHR46718:SF1">
    <property type="entry name" value="ASPARTATE-SEMIALDEHYDE DEHYDROGENASE"/>
    <property type="match status" value="1"/>
</dbReference>
<comment type="pathway">
    <text evidence="2">Amino-acid biosynthesis; L-threonine biosynthesis; L-threonine from L-aspartate: step 2/5.</text>
</comment>
<organism evidence="13 14">
    <name type="scientific">Dimargaris verticillata</name>
    <dbReference type="NCBI Taxonomy" id="2761393"/>
    <lineage>
        <taxon>Eukaryota</taxon>
        <taxon>Fungi</taxon>
        <taxon>Fungi incertae sedis</taxon>
        <taxon>Zoopagomycota</taxon>
        <taxon>Kickxellomycotina</taxon>
        <taxon>Dimargaritomycetes</taxon>
        <taxon>Dimargaritales</taxon>
        <taxon>Dimargaritaceae</taxon>
        <taxon>Dimargaris</taxon>
    </lineage>
</organism>
<keyword evidence="6" id="KW-0791">Threonine biosynthesis</keyword>
<feature type="active site" description="Acyl-thioester intermediate" evidence="10">
    <location>
        <position position="99"/>
    </location>
</feature>
<evidence type="ECO:0000256" key="9">
    <source>
        <dbReference type="ARBA" id="ARBA00023167"/>
    </source>
</evidence>
<name>A0A9W8B3Q2_9FUNG</name>
<gene>
    <name evidence="13" type="primary">HOM2</name>
    <name evidence="13" type="ORF">H4R34_004738</name>
</gene>
<dbReference type="GO" id="GO:0009086">
    <property type="term" value="P:methionine biosynthetic process"/>
    <property type="evidence" value="ECO:0007669"/>
    <property type="project" value="UniProtKB-KW"/>
</dbReference>
<evidence type="ECO:0000259" key="12">
    <source>
        <dbReference type="Pfam" id="PF02774"/>
    </source>
</evidence>
<dbReference type="EMBL" id="JANBQB010000663">
    <property type="protein sequence ID" value="KAJ1974377.1"/>
    <property type="molecule type" value="Genomic_DNA"/>
</dbReference>
<sequence>MNVPYTSAVGSLVVQECNPIHFSECDIIFSGLDSSVAGDVESAFLKADLAIFSNAKNHRMGGNIPLVVPTANADHLDAIVQQRQQLSLQRGFLVTNSNCSTSGLVVVLKALQDAFGPLSAVIVQTMQAISGAGYPGVSSLDILDNVIPYISGEEDKMEVETLKILGQVRSTTESQQHDLFEPLTETKVSATCNRVAVVDGHTECVSVKFARQPAPSVEEIQRVLTAYKCDAQTLGCFSAPLAPICVAQSPDRPQPRLDRDIHGGNAVTVGRIRPCPVLDVKFTLLVHNTVLGAAGSGILNAELAVAKGLVRPAQ</sequence>
<dbReference type="Pfam" id="PF01118">
    <property type="entry name" value="Semialdhyde_dh"/>
    <property type="match status" value="1"/>
</dbReference>
<protein>
    <recommendedName>
        <fullName evidence="4">aspartate-semialdehyde dehydrogenase</fullName>
        <ecNumber evidence="4">1.2.1.11</ecNumber>
    </recommendedName>
</protein>
<dbReference type="Proteomes" id="UP001151582">
    <property type="component" value="Unassembled WGS sequence"/>
</dbReference>
<evidence type="ECO:0000256" key="2">
    <source>
        <dbReference type="ARBA" id="ARBA00005097"/>
    </source>
</evidence>
<evidence type="ECO:0000256" key="7">
    <source>
        <dbReference type="ARBA" id="ARBA00022857"/>
    </source>
</evidence>
<evidence type="ECO:0000256" key="4">
    <source>
        <dbReference type="ARBA" id="ARBA00013120"/>
    </source>
</evidence>
<dbReference type="GO" id="GO:0051287">
    <property type="term" value="F:NAD binding"/>
    <property type="evidence" value="ECO:0007669"/>
    <property type="project" value="InterPro"/>
</dbReference>
<dbReference type="InterPro" id="IPR036291">
    <property type="entry name" value="NAD(P)-bd_dom_sf"/>
</dbReference>
<dbReference type="EC" id="1.2.1.11" evidence="4"/>
<evidence type="ECO:0000256" key="3">
    <source>
        <dbReference type="ARBA" id="ARBA00010584"/>
    </source>
</evidence>
<dbReference type="PANTHER" id="PTHR46718">
    <property type="entry name" value="ASPARTATE-SEMIALDEHYDE DEHYDROGENASE"/>
    <property type="match status" value="1"/>
</dbReference>
<dbReference type="InterPro" id="IPR000319">
    <property type="entry name" value="Asp-semialdehyde_DH_CS"/>
</dbReference>
<dbReference type="InterPro" id="IPR012280">
    <property type="entry name" value="Semialdhyde_DH_dimer_dom"/>
</dbReference>
<dbReference type="Gene3D" id="3.30.360.10">
    <property type="entry name" value="Dihydrodipicolinate Reductase, domain 2"/>
    <property type="match status" value="1"/>
</dbReference>
<keyword evidence="5" id="KW-0028">Amino-acid biosynthesis</keyword>
<comment type="pathway">
    <text evidence="1">Amino-acid biosynthesis; L-methionine biosynthesis via de novo pathway; L-homoserine from L-aspartate: step 2/3.</text>
</comment>
<evidence type="ECO:0000256" key="1">
    <source>
        <dbReference type="ARBA" id="ARBA00005021"/>
    </source>
</evidence>
<evidence type="ECO:0000313" key="13">
    <source>
        <dbReference type="EMBL" id="KAJ1974377.1"/>
    </source>
</evidence>
<dbReference type="GO" id="GO:0046983">
    <property type="term" value="F:protein dimerization activity"/>
    <property type="evidence" value="ECO:0007669"/>
    <property type="project" value="InterPro"/>
</dbReference>
<feature type="domain" description="Semialdehyde dehydrogenase dimerisation" evidence="12">
    <location>
        <begin position="108"/>
        <end position="290"/>
    </location>
</feature>
<keyword evidence="8 13" id="KW-0560">Oxidoreductase</keyword>
<evidence type="ECO:0000256" key="10">
    <source>
        <dbReference type="PIRSR" id="PIRSR000148-1"/>
    </source>
</evidence>
<dbReference type="AlphaFoldDB" id="A0A9W8B3Q2"/>
<dbReference type="NCBIfam" id="NF006416">
    <property type="entry name" value="PRK08664.1"/>
    <property type="match status" value="1"/>
</dbReference>
<dbReference type="GO" id="GO:0009088">
    <property type="term" value="P:threonine biosynthetic process"/>
    <property type="evidence" value="ECO:0007669"/>
    <property type="project" value="UniProtKB-KW"/>
</dbReference>
<comment type="similarity">
    <text evidence="3">Belongs to the aspartate-semialdehyde dehydrogenase family.</text>
</comment>
<dbReference type="InterPro" id="IPR051823">
    <property type="entry name" value="ASADH-related"/>
</dbReference>
<evidence type="ECO:0000313" key="14">
    <source>
        <dbReference type="Proteomes" id="UP001151582"/>
    </source>
</evidence>
<dbReference type="OrthoDB" id="1894490at2759"/>
<feature type="domain" description="Semialdehyde dehydrogenase NAD-binding" evidence="11">
    <location>
        <begin position="9"/>
        <end position="78"/>
    </location>
</feature>
<reference evidence="13" key="1">
    <citation type="submission" date="2022-07" db="EMBL/GenBank/DDBJ databases">
        <title>Phylogenomic reconstructions and comparative analyses of Kickxellomycotina fungi.</title>
        <authorList>
            <person name="Reynolds N.K."/>
            <person name="Stajich J.E."/>
            <person name="Barry K."/>
            <person name="Grigoriev I.V."/>
            <person name="Crous P."/>
            <person name="Smith M.E."/>
        </authorList>
    </citation>
    <scope>NUCLEOTIDE SEQUENCE</scope>
    <source>
        <strain evidence="13">RSA 567</strain>
    </source>
</reference>
<dbReference type="GO" id="GO:0004073">
    <property type="term" value="F:aspartate-semialdehyde dehydrogenase activity"/>
    <property type="evidence" value="ECO:0007669"/>
    <property type="project" value="UniProtKB-EC"/>
</dbReference>
<dbReference type="PIRSF" id="PIRSF000148">
    <property type="entry name" value="ASA_dh"/>
    <property type="match status" value="1"/>
</dbReference>
<keyword evidence="7" id="KW-0521">NADP</keyword>
<dbReference type="InterPro" id="IPR000534">
    <property type="entry name" value="Semialdehyde_DH_NAD-bd"/>
</dbReference>
<evidence type="ECO:0000256" key="6">
    <source>
        <dbReference type="ARBA" id="ARBA00022697"/>
    </source>
</evidence>
<comment type="caution">
    <text evidence="13">The sequence shown here is derived from an EMBL/GenBank/DDBJ whole genome shotgun (WGS) entry which is preliminary data.</text>
</comment>
<keyword evidence="9" id="KW-0486">Methionine biosynthesis</keyword>
<feature type="active site" description="Proton acceptor" evidence="10">
    <location>
        <position position="201"/>
    </location>
</feature>
<evidence type="ECO:0000256" key="8">
    <source>
        <dbReference type="ARBA" id="ARBA00023002"/>
    </source>
</evidence>
<dbReference type="GO" id="GO:0050661">
    <property type="term" value="F:NADP binding"/>
    <property type="evidence" value="ECO:0007669"/>
    <property type="project" value="InterPro"/>
</dbReference>
<dbReference type="SUPFAM" id="SSF51735">
    <property type="entry name" value="NAD(P)-binding Rossmann-fold domains"/>
    <property type="match status" value="1"/>
</dbReference>
<evidence type="ECO:0000259" key="11">
    <source>
        <dbReference type="Pfam" id="PF01118"/>
    </source>
</evidence>